<dbReference type="InterPro" id="IPR039891">
    <property type="entry name" value="VWA8"/>
</dbReference>
<sequence length="332" mass="37198">CGWNQWAGGTGGSDTAGLGGRGGPYRLDRGHPVHQVSEEMKQQVTEETKERARKMAAEALKKRLEDLDMGELDWQRYNSIRSQVDESINQLRSHLKDLEKRCEERVWLKNQSSGELDENKIVDALSGEKDIFKRRGTPYGSIRSPLLSDPIAIKFVVDISASMYRFNSYDQRLERLLEATCLIMEALRDDKRFKLSIVGHNGSSANIPLVTPERNLNEANQLRVLEGMVANTQYTYAGDNTIEAIELAVGDASKGELVIIISDANLKRYDISVDDLEPLQSPEVHAHLILIGSLGDEASQLTSKIPNERAQVCFHSKDLPLLIKKLVTKSLR</sequence>
<evidence type="ECO:0000256" key="1">
    <source>
        <dbReference type="SAM" id="MobiDB-lite"/>
    </source>
</evidence>
<feature type="non-terminal residue" evidence="3">
    <location>
        <position position="1"/>
    </location>
</feature>
<evidence type="ECO:0000313" key="3">
    <source>
        <dbReference type="EMBL" id="EJK44203.1"/>
    </source>
</evidence>
<organism evidence="3 4">
    <name type="scientific">Thalassiosira oceanica</name>
    <name type="common">Marine diatom</name>
    <dbReference type="NCBI Taxonomy" id="159749"/>
    <lineage>
        <taxon>Eukaryota</taxon>
        <taxon>Sar</taxon>
        <taxon>Stramenopiles</taxon>
        <taxon>Ochrophyta</taxon>
        <taxon>Bacillariophyta</taxon>
        <taxon>Coscinodiscophyceae</taxon>
        <taxon>Thalassiosirophycidae</taxon>
        <taxon>Thalassiosirales</taxon>
        <taxon>Thalassiosiraceae</taxon>
        <taxon>Thalassiosira</taxon>
    </lineage>
</organism>
<dbReference type="GO" id="GO:0005737">
    <property type="term" value="C:cytoplasm"/>
    <property type="evidence" value="ECO:0007669"/>
    <property type="project" value="TreeGrafter"/>
</dbReference>
<dbReference type="SMART" id="SM00327">
    <property type="entry name" value="VWA"/>
    <property type="match status" value="1"/>
</dbReference>
<evidence type="ECO:0000313" key="4">
    <source>
        <dbReference type="Proteomes" id="UP000266841"/>
    </source>
</evidence>
<dbReference type="EMBL" id="AGNL01050038">
    <property type="protein sequence ID" value="EJK44203.1"/>
    <property type="molecule type" value="Genomic_DNA"/>
</dbReference>
<keyword evidence="4" id="KW-1185">Reference proteome</keyword>
<dbReference type="AlphaFoldDB" id="K0QYL7"/>
<dbReference type="InterPro" id="IPR002035">
    <property type="entry name" value="VWF_A"/>
</dbReference>
<gene>
    <name evidence="3" type="ORF">THAOC_37280</name>
</gene>
<dbReference type="Proteomes" id="UP000266841">
    <property type="component" value="Unassembled WGS sequence"/>
</dbReference>
<reference evidence="3 4" key="1">
    <citation type="journal article" date="2012" name="Genome Biol.">
        <title>Genome and low-iron response of an oceanic diatom adapted to chronic iron limitation.</title>
        <authorList>
            <person name="Lommer M."/>
            <person name="Specht M."/>
            <person name="Roy A.S."/>
            <person name="Kraemer L."/>
            <person name="Andreson R."/>
            <person name="Gutowska M.A."/>
            <person name="Wolf J."/>
            <person name="Bergner S.V."/>
            <person name="Schilhabel M.B."/>
            <person name="Klostermeier U.C."/>
            <person name="Beiko R.G."/>
            <person name="Rosenstiel P."/>
            <person name="Hippler M."/>
            <person name="Laroche J."/>
        </authorList>
    </citation>
    <scope>NUCLEOTIDE SEQUENCE [LARGE SCALE GENOMIC DNA]</scope>
    <source>
        <strain evidence="3 4">CCMP1005</strain>
    </source>
</reference>
<dbReference type="InterPro" id="IPR036465">
    <property type="entry name" value="vWFA_dom_sf"/>
</dbReference>
<comment type="caution">
    <text evidence="3">The sequence shown here is derived from an EMBL/GenBank/DDBJ whole genome shotgun (WGS) entry which is preliminary data.</text>
</comment>
<feature type="compositionally biased region" description="Basic and acidic residues" evidence="1">
    <location>
        <begin position="26"/>
        <end position="43"/>
    </location>
</feature>
<protein>
    <recommendedName>
        <fullName evidence="2">VWFA domain-containing protein</fullName>
    </recommendedName>
</protein>
<dbReference type="OMA" id="SEAYLIM"/>
<dbReference type="SUPFAM" id="SSF53300">
    <property type="entry name" value="vWA-like"/>
    <property type="match status" value="1"/>
</dbReference>
<feature type="compositionally biased region" description="Gly residues" evidence="1">
    <location>
        <begin position="8"/>
        <end position="23"/>
    </location>
</feature>
<evidence type="ECO:0000259" key="2">
    <source>
        <dbReference type="SMART" id="SM00327"/>
    </source>
</evidence>
<dbReference type="PANTHER" id="PTHR21610">
    <property type="entry name" value="VON WILLEBRAND FACTOR A DOMAIN-CONTAINING PROTEIN 8"/>
    <property type="match status" value="1"/>
</dbReference>
<dbReference type="OrthoDB" id="5186at2759"/>
<feature type="region of interest" description="Disordered" evidence="1">
    <location>
        <begin position="1"/>
        <end position="43"/>
    </location>
</feature>
<dbReference type="PANTHER" id="PTHR21610:SF9">
    <property type="entry name" value="VON WILLEBRAND FACTOR A DOMAIN-CONTAINING PROTEIN 8"/>
    <property type="match status" value="1"/>
</dbReference>
<dbReference type="eggNOG" id="KOG1808">
    <property type="taxonomic scope" value="Eukaryota"/>
</dbReference>
<proteinExistence type="predicted"/>
<accession>K0QYL7</accession>
<feature type="domain" description="VWFA" evidence="2">
    <location>
        <begin position="150"/>
        <end position="331"/>
    </location>
</feature>
<dbReference type="Gene3D" id="3.40.50.410">
    <property type="entry name" value="von Willebrand factor, type A domain"/>
    <property type="match status" value="1"/>
</dbReference>
<name>K0QYL7_THAOC</name>